<evidence type="ECO:0000313" key="1">
    <source>
        <dbReference type="EMBL" id="GAA0732315.1"/>
    </source>
</evidence>
<comment type="caution">
    <text evidence="1">The sequence shown here is derived from an EMBL/GenBank/DDBJ whole genome shotgun (WGS) entry which is preliminary data.</text>
</comment>
<dbReference type="Proteomes" id="UP001501758">
    <property type="component" value="Unassembled WGS sequence"/>
</dbReference>
<proteinExistence type="predicted"/>
<gene>
    <name evidence="1" type="ORF">GCM10009430_45400</name>
</gene>
<reference evidence="1 2" key="1">
    <citation type="journal article" date="2019" name="Int. J. Syst. Evol. Microbiol.">
        <title>The Global Catalogue of Microorganisms (GCM) 10K type strain sequencing project: providing services to taxonomists for standard genome sequencing and annotation.</title>
        <authorList>
            <consortium name="The Broad Institute Genomics Platform"/>
            <consortium name="The Broad Institute Genome Sequencing Center for Infectious Disease"/>
            <person name="Wu L."/>
            <person name="Ma J."/>
        </authorList>
    </citation>
    <scope>NUCLEOTIDE SEQUENCE [LARGE SCALE GENOMIC DNA]</scope>
    <source>
        <strain evidence="1 2">JCM 15974</strain>
    </source>
</reference>
<organism evidence="1 2">
    <name type="scientific">Aquimarina litoralis</name>
    <dbReference type="NCBI Taxonomy" id="584605"/>
    <lineage>
        <taxon>Bacteria</taxon>
        <taxon>Pseudomonadati</taxon>
        <taxon>Bacteroidota</taxon>
        <taxon>Flavobacteriia</taxon>
        <taxon>Flavobacteriales</taxon>
        <taxon>Flavobacteriaceae</taxon>
        <taxon>Aquimarina</taxon>
    </lineage>
</organism>
<name>A0ABN1J8Q2_9FLAO</name>
<accession>A0ABN1J8Q2</accession>
<protein>
    <submittedName>
        <fullName evidence="1">Uncharacterized protein</fullName>
    </submittedName>
</protein>
<keyword evidence="2" id="KW-1185">Reference proteome</keyword>
<evidence type="ECO:0000313" key="2">
    <source>
        <dbReference type="Proteomes" id="UP001501758"/>
    </source>
</evidence>
<dbReference type="EMBL" id="BAAAGE010000006">
    <property type="protein sequence ID" value="GAA0732315.1"/>
    <property type="molecule type" value="Genomic_DNA"/>
</dbReference>
<sequence length="65" mass="7660">MVKFDLLFIKNYSTKMSLKYTLRNTFSGENEYPENSENRSRDTIDLKKACFVNSLQNTLLLKFIS</sequence>